<dbReference type="Pfam" id="PF06751">
    <property type="entry name" value="EutB"/>
    <property type="match status" value="1"/>
</dbReference>
<dbReference type="InterPro" id="IPR044941">
    <property type="entry name" value="EutB_N_sf"/>
</dbReference>
<accession>A0A1C3PGW0</accession>
<evidence type="ECO:0000313" key="2">
    <source>
        <dbReference type="Proteomes" id="UP000199013"/>
    </source>
</evidence>
<sequence length="488" mass="51435">MGFHSVVHGERYVFADLAELLAKAGEEKSGDRLAGLAAYSTAERVAARGALADVRLSEIAATPLIDDAVTDLIVSIHDVDCFSAMSSLTVGEFRDLVLRPDFPVRWHSGLAGGITPEMAAAVAKIMSDKELVTAAKPLRTVTRCRSTMGETGVFGVHVRSNHPMDDLEGILLPALDGLMSGCGDAVIEVNASMESGAQVERTLRGLGSLVRQLGVPTQTCVLGRVVTQLAAMEAGAPLDLLFGWIGGTESANRAFGVNWDLLDAGRQAVLDHHRDRAGDFVGDQVMYFAVGQGSAFSVEAHHGLDQLTISARAYGVARAFDPFLVNSVVGFGGADYLSDSRQVIRAGLEDHFVGKLLGLPMGCDVFYTSRVDSGQNTGDDLLMLLAAAGCNHVAGVPSGHTVTGQVASQRSTGVGDAIGVRDLFGLYPAPEFAAWMADRGLFSGQGLPDHGSPRGAGRLGQPPERWLVDPVGPMAAFLEDGLDRVRLS</sequence>
<proteinExistence type="predicted"/>
<dbReference type="Gene3D" id="3.20.20.70">
    <property type="entry name" value="Aldolase class I"/>
    <property type="match status" value="1"/>
</dbReference>
<keyword evidence="2" id="KW-1185">Reference proteome</keyword>
<dbReference type="Proteomes" id="UP000199013">
    <property type="component" value="Unassembled WGS sequence"/>
</dbReference>
<dbReference type="Gene3D" id="2.30.170.30">
    <property type="entry name" value="ethanolamine ammonia-lyase heavy chain domain like"/>
    <property type="match status" value="1"/>
</dbReference>
<dbReference type="GO" id="GO:0008851">
    <property type="term" value="F:ethanolamine ammonia-lyase activity"/>
    <property type="evidence" value="ECO:0007669"/>
    <property type="project" value="UniProtKB-EC"/>
</dbReference>
<protein>
    <submittedName>
        <fullName evidence="1">Ethanolamine ammonia-lyase</fullName>
        <ecNumber evidence="1">4.3.1.7</ecNumber>
    </submittedName>
</protein>
<evidence type="ECO:0000313" key="1">
    <source>
        <dbReference type="EMBL" id="SBW29055.1"/>
    </source>
</evidence>
<dbReference type="InterPro" id="IPR013785">
    <property type="entry name" value="Aldolase_TIM"/>
</dbReference>
<dbReference type="GO" id="GO:0006520">
    <property type="term" value="P:amino acid metabolic process"/>
    <property type="evidence" value="ECO:0007669"/>
    <property type="project" value="InterPro"/>
</dbReference>
<keyword evidence="1" id="KW-0456">Lyase</keyword>
<dbReference type="GO" id="GO:0005829">
    <property type="term" value="C:cytosol"/>
    <property type="evidence" value="ECO:0007669"/>
    <property type="project" value="TreeGrafter"/>
</dbReference>
<gene>
    <name evidence="1" type="ORF">FDG2_6379</name>
</gene>
<dbReference type="EMBL" id="FLUV01002641">
    <property type="protein sequence ID" value="SBW29055.1"/>
    <property type="molecule type" value="Genomic_DNA"/>
</dbReference>
<dbReference type="GO" id="GO:0009350">
    <property type="term" value="C:ethanolamine ammonia-lyase complex"/>
    <property type="evidence" value="ECO:0007669"/>
    <property type="project" value="TreeGrafter"/>
</dbReference>
<dbReference type="Gene3D" id="1.10.220.70">
    <property type="entry name" value="lyase"/>
    <property type="match status" value="1"/>
</dbReference>
<organism evidence="1 2">
    <name type="scientific">Candidatus Protofrankia californiensis</name>
    <dbReference type="NCBI Taxonomy" id="1839754"/>
    <lineage>
        <taxon>Bacteria</taxon>
        <taxon>Bacillati</taxon>
        <taxon>Actinomycetota</taxon>
        <taxon>Actinomycetes</taxon>
        <taxon>Frankiales</taxon>
        <taxon>Frankiaceae</taxon>
        <taxon>Protofrankia</taxon>
    </lineage>
</organism>
<dbReference type="PANTHER" id="PTHR39329">
    <property type="entry name" value="ETHANOLAMINE AMMONIA-LYASE HEAVY CHAIN"/>
    <property type="match status" value="1"/>
</dbReference>
<dbReference type="GO" id="GO:0046336">
    <property type="term" value="P:ethanolamine catabolic process"/>
    <property type="evidence" value="ECO:0007669"/>
    <property type="project" value="TreeGrafter"/>
</dbReference>
<reference evidence="2" key="1">
    <citation type="submission" date="2016-02" db="EMBL/GenBank/DDBJ databases">
        <authorList>
            <person name="Wibberg D."/>
        </authorList>
    </citation>
    <scope>NUCLEOTIDE SEQUENCE [LARGE SCALE GENOMIC DNA]</scope>
</reference>
<dbReference type="AlphaFoldDB" id="A0A1C3PGW0"/>
<dbReference type="PANTHER" id="PTHR39329:SF1">
    <property type="entry name" value="ETHANOLAMINE AMMONIA-LYASE LARGE SUBUNIT"/>
    <property type="match status" value="1"/>
</dbReference>
<dbReference type="EC" id="4.3.1.7" evidence="1"/>
<name>A0A1C3PGW0_9ACTN</name>
<dbReference type="InterPro" id="IPR010628">
    <property type="entry name" value="EutB"/>
</dbReference>
<dbReference type="InterPro" id="IPR044939">
    <property type="entry name" value="EutB_dom_2_sf"/>
</dbReference>